<accession>A0AAE4AMW9</accession>
<dbReference type="Proteomes" id="UP001238163">
    <property type="component" value="Unassembled WGS sequence"/>
</dbReference>
<evidence type="ECO:0000313" key="2">
    <source>
        <dbReference type="Proteomes" id="UP001238163"/>
    </source>
</evidence>
<sequence length="410" mass="45906">MDIFIKHYEKVVLGLFLLLLLLGSVFVLGAFDRSKKDLEQKKQGASSMVKGGSILPVLDTTRFTAEENLRDTRKNITIVSTVKDDPKGSLVVPHRYIKCLSEKCSYLLALSSDTCPFCATKQLDLGKDSEEGDDTDGDGIPDLVEQKYPTFLNYLNPQDARQDYDNDGFLNVEEHRAGTAMDDPDVFPPLGNLIRSIKTFRRPLPLQMRTVDTYNSTDKAKWEVALNYFDAKSQRQRSRTLLIGESFMDFKLIDAGFDGEGDTATAFAVISPTNDPNTRYRLVQNLTVTYNDVTVQFVFLANRLREYQRLVFTRFAMVKTVGEEFPLQKQKSTGPYTEYYRILAADEAKNTITIGRLAAPKGEVNLEIQVPLYNLNDDVGLPNTAPIGGGDMGMPPGGDGMMPGNLRRQF</sequence>
<dbReference type="EMBL" id="JAUSVL010000001">
    <property type="protein sequence ID" value="MDQ0288986.1"/>
    <property type="molecule type" value="Genomic_DNA"/>
</dbReference>
<gene>
    <name evidence="1" type="ORF">J3R75_001093</name>
</gene>
<name>A0AAE4AMW9_9BACT</name>
<organism evidence="1 2">
    <name type="scientific">Oligosphaera ethanolica</name>
    <dbReference type="NCBI Taxonomy" id="760260"/>
    <lineage>
        <taxon>Bacteria</taxon>
        <taxon>Pseudomonadati</taxon>
        <taxon>Lentisphaerota</taxon>
        <taxon>Oligosphaeria</taxon>
        <taxon>Oligosphaerales</taxon>
        <taxon>Oligosphaeraceae</taxon>
        <taxon>Oligosphaera</taxon>
    </lineage>
</organism>
<evidence type="ECO:0000313" key="1">
    <source>
        <dbReference type="EMBL" id="MDQ0288986.1"/>
    </source>
</evidence>
<comment type="caution">
    <text evidence="1">The sequence shown here is derived from an EMBL/GenBank/DDBJ whole genome shotgun (WGS) entry which is preliminary data.</text>
</comment>
<proteinExistence type="predicted"/>
<keyword evidence="2" id="KW-1185">Reference proteome</keyword>
<dbReference type="RefSeq" id="WP_307260327.1">
    <property type="nucleotide sequence ID" value="NZ_JAUSVL010000001.1"/>
</dbReference>
<reference evidence="1" key="1">
    <citation type="submission" date="2023-07" db="EMBL/GenBank/DDBJ databases">
        <title>Genomic Encyclopedia of Type Strains, Phase IV (KMG-IV): sequencing the most valuable type-strain genomes for metagenomic binning, comparative biology and taxonomic classification.</title>
        <authorList>
            <person name="Goeker M."/>
        </authorList>
    </citation>
    <scope>NUCLEOTIDE SEQUENCE</scope>
    <source>
        <strain evidence="1">DSM 24202</strain>
    </source>
</reference>
<protein>
    <submittedName>
        <fullName evidence="1">Uncharacterized protein</fullName>
    </submittedName>
</protein>
<dbReference type="AlphaFoldDB" id="A0AAE4AMW9"/>